<name>A0A4U5LV90_STECR</name>
<accession>A0A4U5LV90</accession>
<evidence type="ECO:0000256" key="1">
    <source>
        <dbReference type="SAM" id="MobiDB-lite"/>
    </source>
</evidence>
<feature type="compositionally biased region" description="Polar residues" evidence="1">
    <location>
        <begin position="102"/>
        <end position="111"/>
    </location>
</feature>
<feature type="region of interest" description="Disordered" evidence="1">
    <location>
        <begin position="92"/>
        <end position="140"/>
    </location>
</feature>
<feature type="compositionally biased region" description="Low complexity" evidence="1">
    <location>
        <begin position="119"/>
        <end position="133"/>
    </location>
</feature>
<keyword evidence="3" id="KW-1185">Reference proteome</keyword>
<sequence length="140" mass="15790">MPLASAVAAKRIRHSPTPQHSEDPRRYQDGFLVRRQVRAQVPRSPTFYMKPTPSHASPRLDQHIETPPASDVDSDNESGFFERVVNWLASPYRHRKRRGIPRSQQGQTLKTTVDRAAQTDTDSVFSASSTSSESDTDTEK</sequence>
<reference evidence="2 3" key="2">
    <citation type="journal article" date="2019" name="G3 (Bethesda)">
        <title>Hybrid Assembly of the Genome of the Entomopathogenic Nematode Steinernema carpocapsae Identifies the X-Chromosome.</title>
        <authorList>
            <person name="Serra L."/>
            <person name="Macchietto M."/>
            <person name="Macias-Munoz A."/>
            <person name="McGill C.J."/>
            <person name="Rodriguez I.M."/>
            <person name="Rodriguez B."/>
            <person name="Murad R."/>
            <person name="Mortazavi A."/>
        </authorList>
    </citation>
    <scope>NUCLEOTIDE SEQUENCE [LARGE SCALE GENOMIC DNA]</scope>
    <source>
        <strain evidence="2 3">ALL</strain>
    </source>
</reference>
<protein>
    <submittedName>
        <fullName evidence="2">Uncharacterized protein</fullName>
    </submittedName>
</protein>
<evidence type="ECO:0000313" key="3">
    <source>
        <dbReference type="Proteomes" id="UP000298663"/>
    </source>
</evidence>
<dbReference type="AlphaFoldDB" id="A0A4U5LV90"/>
<dbReference type="Proteomes" id="UP000298663">
    <property type="component" value="Unassembled WGS sequence"/>
</dbReference>
<feature type="region of interest" description="Disordered" evidence="1">
    <location>
        <begin position="1"/>
        <end position="76"/>
    </location>
</feature>
<reference evidence="2 3" key="1">
    <citation type="journal article" date="2015" name="Genome Biol.">
        <title>Comparative genomics of Steinernema reveals deeply conserved gene regulatory networks.</title>
        <authorList>
            <person name="Dillman A.R."/>
            <person name="Macchietto M."/>
            <person name="Porter C.F."/>
            <person name="Rogers A."/>
            <person name="Williams B."/>
            <person name="Antoshechkin I."/>
            <person name="Lee M.M."/>
            <person name="Goodwin Z."/>
            <person name="Lu X."/>
            <person name="Lewis E.E."/>
            <person name="Goodrich-Blair H."/>
            <person name="Stock S.P."/>
            <person name="Adams B.J."/>
            <person name="Sternberg P.W."/>
            <person name="Mortazavi A."/>
        </authorList>
    </citation>
    <scope>NUCLEOTIDE SEQUENCE [LARGE SCALE GENOMIC DNA]</scope>
    <source>
        <strain evidence="2 3">ALL</strain>
    </source>
</reference>
<organism evidence="2 3">
    <name type="scientific">Steinernema carpocapsae</name>
    <name type="common">Entomopathogenic nematode</name>
    <dbReference type="NCBI Taxonomy" id="34508"/>
    <lineage>
        <taxon>Eukaryota</taxon>
        <taxon>Metazoa</taxon>
        <taxon>Ecdysozoa</taxon>
        <taxon>Nematoda</taxon>
        <taxon>Chromadorea</taxon>
        <taxon>Rhabditida</taxon>
        <taxon>Tylenchina</taxon>
        <taxon>Panagrolaimomorpha</taxon>
        <taxon>Strongyloidoidea</taxon>
        <taxon>Steinernematidae</taxon>
        <taxon>Steinernema</taxon>
    </lineage>
</organism>
<gene>
    <name evidence="2" type="ORF">L596_029654</name>
</gene>
<evidence type="ECO:0000313" key="2">
    <source>
        <dbReference type="EMBL" id="TKR60068.1"/>
    </source>
</evidence>
<comment type="caution">
    <text evidence="2">The sequence shown here is derived from an EMBL/GenBank/DDBJ whole genome shotgun (WGS) entry which is preliminary data.</text>
</comment>
<dbReference type="EMBL" id="AZBU02000012">
    <property type="protein sequence ID" value="TKR60068.1"/>
    <property type="molecule type" value="Genomic_DNA"/>
</dbReference>
<proteinExistence type="predicted"/>